<evidence type="ECO:0000256" key="1">
    <source>
        <dbReference type="ARBA" id="ARBA00001936"/>
    </source>
</evidence>
<comment type="cofactor">
    <cofactor evidence="1">
        <name>Mn(2+)</name>
        <dbReference type="ChEBI" id="CHEBI:29035"/>
    </cofactor>
</comment>
<keyword evidence="10" id="KW-1185">Reference proteome</keyword>
<organism evidence="9 10">
    <name type="scientific">Hydromonas duriensis</name>
    <dbReference type="NCBI Taxonomy" id="1527608"/>
    <lineage>
        <taxon>Bacteria</taxon>
        <taxon>Pseudomonadati</taxon>
        <taxon>Pseudomonadota</taxon>
        <taxon>Betaproteobacteria</taxon>
        <taxon>Burkholderiales</taxon>
        <taxon>Burkholderiaceae</taxon>
        <taxon>Hydromonas</taxon>
    </lineage>
</organism>
<dbReference type="Gene3D" id="3.90.79.10">
    <property type="entry name" value="Nucleoside Triphosphate Pyrophosphohydrolase"/>
    <property type="match status" value="1"/>
</dbReference>
<keyword evidence="4 7" id="KW-0378">Hydrolase</keyword>
<dbReference type="CDD" id="cd03426">
    <property type="entry name" value="NUDIX_CoAse_Nudt7"/>
    <property type="match status" value="1"/>
</dbReference>
<dbReference type="SUPFAM" id="SSF55811">
    <property type="entry name" value="Nudix"/>
    <property type="match status" value="1"/>
</dbReference>
<reference evidence="9 10" key="1">
    <citation type="submission" date="2019-03" db="EMBL/GenBank/DDBJ databases">
        <title>Genomic Encyclopedia of Type Strains, Phase IV (KMG-IV): sequencing the most valuable type-strain genomes for metagenomic binning, comparative biology and taxonomic classification.</title>
        <authorList>
            <person name="Goeker M."/>
        </authorList>
    </citation>
    <scope>NUCLEOTIDE SEQUENCE [LARGE SCALE GENOMIC DNA]</scope>
    <source>
        <strain evidence="9 10">DSM 102852</strain>
    </source>
</reference>
<keyword evidence="6" id="KW-0464">Manganese</keyword>
<keyword evidence="3" id="KW-0479">Metal-binding</keyword>
<evidence type="ECO:0000256" key="6">
    <source>
        <dbReference type="ARBA" id="ARBA00023211"/>
    </source>
</evidence>
<evidence type="ECO:0000256" key="4">
    <source>
        <dbReference type="ARBA" id="ARBA00022801"/>
    </source>
</evidence>
<keyword evidence="5" id="KW-0460">Magnesium</keyword>
<dbReference type="InterPro" id="IPR020084">
    <property type="entry name" value="NUDIX_hydrolase_CS"/>
</dbReference>
<comment type="caution">
    <text evidence="9">The sequence shown here is derived from an EMBL/GenBank/DDBJ whole genome shotgun (WGS) entry which is preliminary data.</text>
</comment>
<name>A0A4R6YC18_9BURK</name>
<dbReference type="PROSITE" id="PS00893">
    <property type="entry name" value="NUDIX_BOX"/>
    <property type="match status" value="1"/>
</dbReference>
<sequence length="230" mass="25725">MRLPSFNPRDVPCHPLSEVLGVSNLSKPMLTREILNRALTLSIETIDEHILRQDVFIEPSKLQPAAVLLLLVESAHGFDVVLTVRAFHLRHHAGQVSFVGGRMDEGETPEQAALREAYEEIGLLADDVEILGRLPEYHTITGFAVTPVLGLISEQAWAEQNLSVAVDEVSEVFTVPLAHVLDVQNTNVHQYDWEGMSRQYYSVQYGEYFIWGASMAILRNLATLLHQAQS</sequence>
<dbReference type="RefSeq" id="WP_211336870.1">
    <property type="nucleotide sequence ID" value="NZ_SNZE01000001.1"/>
</dbReference>
<dbReference type="AlphaFoldDB" id="A0A4R6YC18"/>
<evidence type="ECO:0000256" key="5">
    <source>
        <dbReference type="ARBA" id="ARBA00022842"/>
    </source>
</evidence>
<comment type="cofactor">
    <cofactor evidence="2">
        <name>Mg(2+)</name>
        <dbReference type="ChEBI" id="CHEBI:18420"/>
    </cofactor>
</comment>
<proteinExistence type="inferred from homology"/>
<evidence type="ECO:0000259" key="8">
    <source>
        <dbReference type="PROSITE" id="PS51462"/>
    </source>
</evidence>
<evidence type="ECO:0000256" key="7">
    <source>
        <dbReference type="RuleBase" id="RU003476"/>
    </source>
</evidence>
<dbReference type="PANTHER" id="PTHR12992">
    <property type="entry name" value="NUDIX HYDROLASE"/>
    <property type="match status" value="1"/>
</dbReference>
<evidence type="ECO:0000256" key="3">
    <source>
        <dbReference type="ARBA" id="ARBA00022723"/>
    </source>
</evidence>
<dbReference type="GO" id="GO:0010945">
    <property type="term" value="F:coenzyme A diphosphatase activity"/>
    <property type="evidence" value="ECO:0007669"/>
    <property type="project" value="InterPro"/>
</dbReference>
<dbReference type="InterPro" id="IPR015797">
    <property type="entry name" value="NUDIX_hydrolase-like_dom_sf"/>
</dbReference>
<dbReference type="InterPro" id="IPR020476">
    <property type="entry name" value="Nudix_hydrolase"/>
</dbReference>
<evidence type="ECO:0000313" key="10">
    <source>
        <dbReference type="Proteomes" id="UP000294480"/>
    </source>
</evidence>
<feature type="domain" description="Nudix hydrolase" evidence="8">
    <location>
        <begin position="61"/>
        <end position="201"/>
    </location>
</feature>
<accession>A0A4R6YC18</accession>
<evidence type="ECO:0000256" key="2">
    <source>
        <dbReference type="ARBA" id="ARBA00001946"/>
    </source>
</evidence>
<dbReference type="GO" id="GO:0046872">
    <property type="term" value="F:metal ion binding"/>
    <property type="evidence" value="ECO:0007669"/>
    <property type="project" value="UniProtKB-KW"/>
</dbReference>
<dbReference type="PROSITE" id="PS51462">
    <property type="entry name" value="NUDIX"/>
    <property type="match status" value="1"/>
</dbReference>
<protein>
    <submittedName>
        <fullName evidence="9">NUDIX domain-containing protein</fullName>
    </submittedName>
</protein>
<evidence type="ECO:0000313" key="9">
    <source>
        <dbReference type="EMBL" id="TDR33169.1"/>
    </source>
</evidence>
<comment type="similarity">
    <text evidence="7">Belongs to the Nudix hydrolase family.</text>
</comment>
<gene>
    <name evidence="9" type="ORF">DFR44_101222</name>
</gene>
<dbReference type="Proteomes" id="UP000294480">
    <property type="component" value="Unassembled WGS sequence"/>
</dbReference>
<dbReference type="Pfam" id="PF00293">
    <property type="entry name" value="NUDIX"/>
    <property type="match status" value="1"/>
</dbReference>
<dbReference type="InterPro" id="IPR045121">
    <property type="entry name" value="CoAse"/>
</dbReference>
<dbReference type="PANTHER" id="PTHR12992:SF11">
    <property type="entry name" value="MITOCHONDRIAL COENZYME A DIPHOSPHATASE NUDT8"/>
    <property type="match status" value="1"/>
</dbReference>
<dbReference type="EMBL" id="SNZE01000001">
    <property type="protein sequence ID" value="TDR33169.1"/>
    <property type="molecule type" value="Genomic_DNA"/>
</dbReference>
<dbReference type="InterPro" id="IPR000086">
    <property type="entry name" value="NUDIX_hydrolase_dom"/>
</dbReference>
<dbReference type="PRINTS" id="PR00502">
    <property type="entry name" value="NUDIXFAMILY"/>
</dbReference>